<dbReference type="InterPro" id="IPR005119">
    <property type="entry name" value="LysR_subst-bd"/>
</dbReference>
<accession>A0ABY7THA4</accession>
<keyword evidence="7" id="KW-1185">Reference proteome</keyword>
<reference evidence="6 7" key="1">
    <citation type="submission" date="2023-02" db="EMBL/GenBank/DDBJ databases">
        <title>Genome sequence of Sphingomonas naphthae.</title>
        <authorList>
            <person name="Kim S."/>
            <person name="Heo J."/>
            <person name="Kwon S.-W."/>
        </authorList>
    </citation>
    <scope>NUCLEOTIDE SEQUENCE [LARGE SCALE GENOMIC DNA]</scope>
    <source>
        <strain evidence="6 7">KACC 18716</strain>
    </source>
</reference>
<dbReference type="InterPro" id="IPR000847">
    <property type="entry name" value="LysR_HTH_N"/>
</dbReference>
<gene>
    <name evidence="6" type="ORF">PQ455_11110</name>
</gene>
<sequence>MTRRLPSLNALRAFEAAGRRGSLTAAAHELQVSVAAVSRHVSLLEAHFGKGLLHRRRSGVVPTGPGQAYLTEIHAAFAQIERAGHALMDETAPRRVRLVAYPTFTTEWLAQRLTGFRQAHPDIDLDVTVSKPGNPISDREADIWITVFPQDIGAHPSDHLFDTLATLVCTPELRDGEPPLRTPADITHHLLLHARRERQLWEALLTALGAPALADMRRLRLDTLGQTLQAARSSSGIALANPFFLVEDLQQARLVMPFDFALRFDVPHHLVCHGGRVDGPAVAAVRQWLLDEANATSTALKALLAHRRVGAAHVALRQPAK</sequence>
<dbReference type="Gene3D" id="1.10.10.10">
    <property type="entry name" value="Winged helix-like DNA-binding domain superfamily/Winged helix DNA-binding domain"/>
    <property type="match status" value="1"/>
</dbReference>
<dbReference type="SUPFAM" id="SSF46785">
    <property type="entry name" value="Winged helix' DNA-binding domain"/>
    <property type="match status" value="1"/>
</dbReference>
<dbReference type="PANTHER" id="PTHR30537:SF74">
    <property type="entry name" value="HTH-TYPE TRANSCRIPTIONAL REGULATOR TRPI"/>
    <property type="match status" value="1"/>
</dbReference>
<feature type="domain" description="HTH lysR-type" evidence="5">
    <location>
        <begin position="6"/>
        <end position="63"/>
    </location>
</feature>
<evidence type="ECO:0000256" key="3">
    <source>
        <dbReference type="ARBA" id="ARBA00023125"/>
    </source>
</evidence>
<keyword evidence="4" id="KW-0804">Transcription</keyword>
<dbReference type="RefSeq" id="WP_273686145.1">
    <property type="nucleotide sequence ID" value="NZ_CP117411.1"/>
</dbReference>
<dbReference type="InterPro" id="IPR036388">
    <property type="entry name" value="WH-like_DNA-bd_sf"/>
</dbReference>
<dbReference type="InterPro" id="IPR058163">
    <property type="entry name" value="LysR-type_TF_proteobact-type"/>
</dbReference>
<keyword evidence="2" id="KW-0805">Transcription regulation</keyword>
<proteinExistence type="inferred from homology"/>
<dbReference type="SUPFAM" id="SSF53850">
    <property type="entry name" value="Periplasmic binding protein-like II"/>
    <property type="match status" value="1"/>
</dbReference>
<dbReference type="EMBL" id="CP117411">
    <property type="protein sequence ID" value="WCT72191.1"/>
    <property type="molecule type" value="Genomic_DNA"/>
</dbReference>
<dbReference type="Gene3D" id="3.40.190.10">
    <property type="entry name" value="Periplasmic binding protein-like II"/>
    <property type="match status" value="2"/>
</dbReference>
<comment type="similarity">
    <text evidence="1">Belongs to the LysR transcriptional regulatory family.</text>
</comment>
<dbReference type="Pfam" id="PF00126">
    <property type="entry name" value="HTH_1"/>
    <property type="match status" value="1"/>
</dbReference>
<keyword evidence="3" id="KW-0238">DNA-binding</keyword>
<dbReference type="PANTHER" id="PTHR30537">
    <property type="entry name" value="HTH-TYPE TRANSCRIPTIONAL REGULATOR"/>
    <property type="match status" value="1"/>
</dbReference>
<protein>
    <submittedName>
        <fullName evidence="6">LysR substrate-binding domain-containing protein</fullName>
    </submittedName>
</protein>
<dbReference type="InterPro" id="IPR036390">
    <property type="entry name" value="WH_DNA-bd_sf"/>
</dbReference>
<organism evidence="6 7">
    <name type="scientific">Sphingomonas naphthae</name>
    <dbReference type="NCBI Taxonomy" id="1813468"/>
    <lineage>
        <taxon>Bacteria</taxon>
        <taxon>Pseudomonadati</taxon>
        <taxon>Pseudomonadota</taxon>
        <taxon>Alphaproteobacteria</taxon>
        <taxon>Sphingomonadales</taxon>
        <taxon>Sphingomonadaceae</taxon>
        <taxon>Sphingomonas</taxon>
    </lineage>
</organism>
<evidence type="ECO:0000313" key="6">
    <source>
        <dbReference type="EMBL" id="WCT72191.1"/>
    </source>
</evidence>
<dbReference type="Proteomes" id="UP001220395">
    <property type="component" value="Chromosome"/>
</dbReference>
<evidence type="ECO:0000256" key="2">
    <source>
        <dbReference type="ARBA" id="ARBA00023015"/>
    </source>
</evidence>
<dbReference type="Pfam" id="PF03466">
    <property type="entry name" value="LysR_substrate"/>
    <property type="match status" value="1"/>
</dbReference>
<evidence type="ECO:0000313" key="7">
    <source>
        <dbReference type="Proteomes" id="UP001220395"/>
    </source>
</evidence>
<evidence type="ECO:0000256" key="4">
    <source>
        <dbReference type="ARBA" id="ARBA00023163"/>
    </source>
</evidence>
<evidence type="ECO:0000256" key="1">
    <source>
        <dbReference type="ARBA" id="ARBA00009437"/>
    </source>
</evidence>
<name>A0ABY7THA4_9SPHN</name>
<dbReference type="PROSITE" id="PS50931">
    <property type="entry name" value="HTH_LYSR"/>
    <property type="match status" value="1"/>
</dbReference>
<evidence type="ECO:0000259" key="5">
    <source>
        <dbReference type="PROSITE" id="PS50931"/>
    </source>
</evidence>